<keyword evidence="2" id="KW-1185">Reference proteome</keyword>
<evidence type="ECO:0000313" key="1">
    <source>
        <dbReference type="EMBL" id="CAK9086538.1"/>
    </source>
</evidence>
<reference evidence="1 2" key="1">
    <citation type="submission" date="2024-02" db="EMBL/GenBank/DDBJ databases">
        <authorList>
            <person name="Chen Y."/>
            <person name="Shah S."/>
            <person name="Dougan E. K."/>
            <person name="Thang M."/>
            <person name="Chan C."/>
        </authorList>
    </citation>
    <scope>NUCLEOTIDE SEQUENCE [LARGE SCALE GENOMIC DNA]</scope>
</reference>
<dbReference type="EMBL" id="CAXAMN010024417">
    <property type="protein sequence ID" value="CAK9086538.1"/>
    <property type="molecule type" value="Genomic_DNA"/>
</dbReference>
<evidence type="ECO:0000313" key="2">
    <source>
        <dbReference type="Proteomes" id="UP001642484"/>
    </source>
</evidence>
<dbReference type="Pfam" id="PF25539">
    <property type="entry name" value="Bestrophin_2"/>
    <property type="match status" value="1"/>
</dbReference>
<name>A0ABP0QEU8_9DINO</name>
<accession>A0ABP0QEU8</accession>
<dbReference type="PANTHER" id="PTHR33281">
    <property type="entry name" value="UPF0187 PROTEIN YNEE"/>
    <property type="match status" value="1"/>
</dbReference>
<dbReference type="InterPro" id="IPR044669">
    <property type="entry name" value="YneE/VCCN1/2-like"/>
</dbReference>
<sequence>MIDYSEDWLISTLFRLQGSVAPRACFFAVPTALVALFLAYADQWVGPEFRQSSGILEAQQSQLWQAATGVLFSLLIFRINRAMARFWEGTGLLHQMRGEWFDSVSCCVTFTRAGVKDREKDTMAFRHTIVRLMSLCHGTALKEIGGEDADDCETIDPQGLDNGTLHHLQTCSEHGFNRVEVLLHLIQSLITQSLDDGIIRVPAPIISRVYQTLSRGFVNLLNAKKIADTRFPFPFAQLISLLLFVNVILTPILVTSIFTQPALCVIFSFIPIFGMSCLNFIGVELENPFGQDDNDLPLDHFQDEMNNCLLMLLHSSADLLPDVDSMRCMTDVDEIREIMMESRYLDPSFPSRPGTPRTSSTPKKPGPPRRTLSNSLETAESASPGSQDNALLSAIPCNDDRIIESSKEEKNRPKHGEGKWKTEEQLKHEAMLQGLERMIGNLQSIKTAVEEQAKKVSQSTAAMAEFCEHLDDMLKKKINPNRSGDRVAPRRRNWECSLMRCT</sequence>
<proteinExistence type="predicted"/>
<protein>
    <submittedName>
        <fullName evidence="1">Uncharacterized protein</fullName>
    </submittedName>
</protein>
<dbReference type="Proteomes" id="UP001642484">
    <property type="component" value="Unassembled WGS sequence"/>
</dbReference>
<organism evidence="1 2">
    <name type="scientific">Durusdinium trenchii</name>
    <dbReference type="NCBI Taxonomy" id="1381693"/>
    <lineage>
        <taxon>Eukaryota</taxon>
        <taxon>Sar</taxon>
        <taxon>Alveolata</taxon>
        <taxon>Dinophyceae</taxon>
        <taxon>Suessiales</taxon>
        <taxon>Symbiodiniaceae</taxon>
        <taxon>Durusdinium</taxon>
    </lineage>
</organism>
<dbReference type="PANTHER" id="PTHR33281:SF20">
    <property type="match status" value="1"/>
</dbReference>
<comment type="caution">
    <text evidence="1">The sequence shown here is derived from an EMBL/GenBank/DDBJ whole genome shotgun (WGS) entry which is preliminary data.</text>
</comment>
<gene>
    <name evidence="1" type="ORF">CCMP2556_LOCUS41913</name>
</gene>